<dbReference type="AlphaFoldDB" id="A0A4R0X409"/>
<protein>
    <submittedName>
        <fullName evidence="1">Uncharacterized protein</fullName>
    </submittedName>
</protein>
<accession>A0A4R0X409</accession>
<keyword evidence="2" id="KW-1185">Reference proteome</keyword>
<dbReference type="EMBL" id="MWML01000523">
    <property type="protein sequence ID" value="TCG03095.1"/>
    <property type="molecule type" value="Genomic_DNA"/>
</dbReference>
<sequence length="66" mass="7639">MSRCRHRLLLAAPRLPVSNSPRLCLPRRPIIVLDLLRILLRRSRLHEGLPKHAMPPHGIAAIRRRT</sequence>
<name>A0A4R0X409_9BURK</name>
<gene>
    <name evidence="1" type="ORF">BZM27_51040</name>
</gene>
<proteinExistence type="predicted"/>
<comment type="caution">
    <text evidence="1">The sequence shown here is derived from an EMBL/GenBank/DDBJ whole genome shotgun (WGS) entry which is preliminary data.</text>
</comment>
<reference evidence="1 2" key="1">
    <citation type="submission" date="2017-02" db="EMBL/GenBank/DDBJ databases">
        <title>Paraburkholderia sophoroidis sp. nov. and Paraburkholderia steynii sp. nov. rhizobial symbionts of the fynbos legume Hypocalyptus sophoroides.</title>
        <authorList>
            <person name="Steenkamp E.T."/>
            <person name="Beukes C.W."/>
            <person name="Van Zyl E."/>
            <person name="Avontuur J."/>
            <person name="Chan W.Y."/>
            <person name="Hassen A."/>
            <person name="Palmer M."/>
            <person name="Mthombeni L."/>
            <person name="Phalane F."/>
            <person name="Sereme K."/>
            <person name="Venter S.N."/>
        </authorList>
    </citation>
    <scope>NUCLEOTIDE SEQUENCE [LARGE SCALE GENOMIC DNA]</scope>
    <source>
        <strain evidence="1 2">HC1.1ba</strain>
    </source>
</reference>
<evidence type="ECO:0000313" key="2">
    <source>
        <dbReference type="Proteomes" id="UP000294200"/>
    </source>
</evidence>
<organism evidence="1 2">
    <name type="scientific">Paraburkholderia steynii</name>
    <dbReference type="NCBI Taxonomy" id="1245441"/>
    <lineage>
        <taxon>Bacteria</taxon>
        <taxon>Pseudomonadati</taxon>
        <taxon>Pseudomonadota</taxon>
        <taxon>Betaproteobacteria</taxon>
        <taxon>Burkholderiales</taxon>
        <taxon>Burkholderiaceae</taxon>
        <taxon>Paraburkholderia</taxon>
    </lineage>
</organism>
<dbReference type="Proteomes" id="UP000294200">
    <property type="component" value="Unassembled WGS sequence"/>
</dbReference>
<evidence type="ECO:0000313" key="1">
    <source>
        <dbReference type="EMBL" id="TCG03095.1"/>
    </source>
</evidence>